<keyword evidence="4" id="KW-1185">Reference proteome</keyword>
<sequence length="55" mass="6301">MPFFIKALLMSLAYIPILTHSISHNHTFFNMPSWSLSSHCPLHYPLNTRNTISAT</sequence>
<evidence type="ECO:0000313" key="3">
    <source>
        <dbReference type="EMBL" id="KHG24851.1"/>
    </source>
</evidence>
<reference evidence="4" key="2">
    <citation type="submission" date="2014-09" db="EMBL/GenBank/DDBJ databases">
        <authorList>
            <person name="Mudge J."/>
            <person name="Ramaraj T."/>
            <person name="Lindquist I.E."/>
            <person name="Bharti A.K."/>
            <person name="Sundararajan A."/>
            <person name="Cameron C.T."/>
            <person name="Woodward J.E."/>
            <person name="May G.D."/>
            <person name="Brubaker C."/>
            <person name="Broadhvest J."/>
            <person name="Wilkins T.A."/>
        </authorList>
    </citation>
    <scope>NUCLEOTIDE SEQUENCE</scope>
    <source>
        <strain evidence="4">cv. AKA8401</strain>
    </source>
</reference>
<keyword evidence="1" id="KW-0732">Signal</keyword>
<accession>A0A0B0MC03</accession>
<feature type="chain" id="PRO_5015034156" evidence="1">
    <location>
        <begin position="20"/>
        <end position="55"/>
    </location>
</feature>
<organism evidence="2 4">
    <name type="scientific">Gossypium arboreum</name>
    <name type="common">Tree cotton</name>
    <name type="synonym">Gossypium nanking</name>
    <dbReference type="NCBI Taxonomy" id="29729"/>
    <lineage>
        <taxon>Eukaryota</taxon>
        <taxon>Viridiplantae</taxon>
        <taxon>Streptophyta</taxon>
        <taxon>Embryophyta</taxon>
        <taxon>Tracheophyta</taxon>
        <taxon>Spermatophyta</taxon>
        <taxon>Magnoliopsida</taxon>
        <taxon>eudicotyledons</taxon>
        <taxon>Gunneridae</taxon>
        <taxon>Pentapetalae</taxon>
        <taxon>rosids</taxon>
        <taxon>malvids</taxon>
        <taxon>Malvales</taxon>
        <taxon>Malvaceae</taxon>
        <taxon>Malvoideae</taxon>
        <taxon>Gossypium</taxon>
    </lineage>
</organism>
<dbReference type="Proteomes" id="UP000032142">
    <property type="component" value="Unassembled WGS sequence"/>
</dbReference>
<dbReference type="AlphaFoldDB" id="A0A0B0MC03"/>
<evidence type="ECO:0000313" key="4">
    <source>
        <dbReference type="Proteomes" id="UP000032142"/>
    </source>
</evidence>
<reference evidence="2" key="1">
    <citation type="submission" date="2014-09" db="EMBL/GenBank/DDBJ databases">
        <title>G. arboreum L. cv. AKA8401 A2 genome assembly version 1.0.</title>
        <authorList>
            <person name="Mudge J."/>
            <person name="Ramaraj T."/>
            <person name="Lindquist I.E."/>
            <person name="Bharti A.K."/>
            <person name="Sundararajan A."/>
            <person name="Cameron C.T."/>
            <person name="Woodward J.E."/>
            <person name="May G.D."/>
            <person name="Brubaker C."/>
            <person name="Broadhvest J."/>
            <person name="Wilkins T.A."/>
        </authorList>
    </citation>
    <scope>NUCLEOTIDE SEQUENCE</scope>
</reference>
<evidence type="ECO:0000313" key="2">
    <source>
        <dbReference type="EMBL" id="KHF98274.1"/>
    </source>
</evidence>
<name>A0A0B0MC03_GOSAR</name>
<dbReference type="EMBL" id="JRRC01034490">
    <property type="protein sequence ID" value="KHF98274.1"/>
    <property type="molecule type" value="Genomic_DNA"/>
</dbReference>
<feature type="signal peptide" evidence="1">
    <location>
        <begin position="1"/>
        <end position="19"/>
    </location>
</feature>
<gene>
    <name evidence="2" type="ORF">F383_12830</name>
    <name evidence="3" type="ORF">F383_30597</name>
</gene>
<dbReference type="EMBL" id="KN430284">
    <property type="protein sequence ID" value="KHG24851.1"/>
    <property type="molecule type" value="Genomic_DNA"/>
</dbReference>
<evidence type="ECO:0000256" key="1">
    <source>
        <dbReference type="SAM" id="SignalP"/>
    </source>
</evidence>
<proteinExistence type="predicted"/>
<protein>
    <submittedName>
        <fullName evidence="2">Uncharacterized protein</fullName>
    </submittedName>
</protein>